<keyword evidence="2" id="KW-0472">Membrane</keyword>
<evidence type="ECO:0000313" key="4">
    <source>
        <dbReference type="EMBL" id="CAH1775185.1"/>
    </source>
</evidence>
<feature type="compositionally biased region" description="Polar residues" evidence="1">
    <location>
        <begin position="197"/>
        <end position="208"/>
    </location>
</feature>
<dbReference type="Gene3D" id="3.10.20.90">
    <property type="entry name" value="Phosphatidylinositol 3-kinase Catalytic Subunit, Chain A, domain 1"/>
    <property type="match status" value="1"/>
</dbReference>
<evidence type="ECO:0000313" key="5">
    <source>
        <dbReference type="Proteomes" id="UP000749559"/>
    </source>
</evidence>
<accession>A0A8S4N1K1</accession>
<reference evidence="4" key="1">
    <citation type="submission" date="2022-03" db="EMBL/GenBank/DDBJ databases">
        <authorList>
            <person name="Martin C."/>
        </authorList>
    </citation>
    <scope>NUCLEOTIDE SEQUENCE</scope>
</reference>
<organism evidence="4 5">
    <name type="scientific">Owenia fusiformis</name>
    <name type="common">Polychaete worm</name>
    <dbReference type="NCBI Taxonomy" id="6347"/>
    <lineage>
        <taxon>Eukaryota</taxon>
        <taxon>Metazoa</taxon>
        <taxon>Spiralia</taxon>
        <taxon>Lophotrochozoa</taxon>
        <taxon>Annelida</taxon>
        <taxon>Polychaeta</taxon>
        <taxon>Sedentaria</taxon>
        <taxon>Canalipalpata</taxon>
        <taxon>Sabellida</taxon>
        <taxon>Oweniida</taxon>
        <taxon>Oweniidae</taxon>
        <taxon>Owenia</taxon>
    </lineage>
</organism>
<protein>
    <recommendedName>
        <fullName evidence="3">Ubiquitin-like domain-containing protein</fullName>
    </recommendedName>
</protein>
<dbReference type="PANTHER" id="PTHR14557">
    <property type="entry name" value="PROTEIN C7ORF21"/>
    <property type="match status" value="1"/>
</dbReference>
<dbReference type="InterPro" id="IPR000626">
    <property type="entry name" value="Ubiquitin-like_dom"/>
</dbReference>
<dbReference type="PROSITE" id="PS50053">
    <property type="entry name" value="UBIQUITIN_2"/>
    <property type="match status" value="1"/>
</dbReference>
<name>A0A8S4N1K1_OWEFU</name>
<feature type="transmembrane region" description="Helical" evidence="2">
    <location>
        <begin position="356"/>
        <end position="374"/>
    </location>
</feature>
<feature type="transmembrane region" description="Helical" evidence="2">
    <location>
        <begin position="381"/>
        <end position="400"/>
    </location>
</feature>
<feature type="compositionally biased region" description="Acidic residues" evidence="1">
    <location>
        <begin position="157"/>
        <end position="167"/>
    </location>
</feature>
<sequence length="421" mass="47453">MIHLKTCYLKESTRLRYNTSTNIVFPTSTKAMSLIEGIGDEVLVLFAVLSVLLLAIVAWVSTSVADLPFVSVIIFERRQAQQTDDTTEQVNEENLNTETVGTENNVTENDATDNHEEVAQDVEEEVNHANGSVEHEIIDGSNIEDVKFEKESNSEDINIDNDSNIEDNESNIESCEIAEPPQNESELRQRRVEFFSQNASASIQSPTLAPQADKTEAESTQNKQDRQNVTPTTIAAPTSENSERTASSINNENASFEDGIPEGHIKVRIKYLDERQRQVFAKPETTIQNFRRDHFPGELAENKLVRFIFNGQELRNDLATLEAYNIQDNSAIHCLLSDPQRQNDELVYQDQAEIDLSALMLPLFGVILGLVWYCRVMYRNYFNATSTLALGGISMLYAFALASTFRTLRQHEPPHVHVHAE</sequence>
<dbReference type="SUPFAM" id="SSF54236">
    <property type="entry name" value="Ubiquitin-like"/>
    <property type="match status" value="1"/>
</dbReference>
<feature type="region of interest" description="Disordered" evidence="1">
    <location>
        <begin position="129"/>
        <end position="167"/>
    </location>
</feature>
<feature type="transmembrane region" description="Helical" evidence="2">
    <location>
        <begin position="42"/>
        <end position="61"/>
    </location>
</feature>
<evidence type="ECO:0000256" key="2">
    <source>
        <dbReference type="SAM" id="Phobius"/>
    </source>
</evidence>
<feature type="region of interest" description="Disordered" evidence="1">
    <location>
        <begin position="197"/>
        <end position="258"/>
    </location>
</feature>
<dbReference type="Proteomes" id="UP000749559">
    <property type="component" value="Unassembled WGS sequence"/>
</dbReference>
<feature type="compositionally biased region" description="Low complexity" evidence="1">
    <location>
        <begin position="92"/>
        <end position="108"/>
    </location>
</feature>
<evidence type="ECO:0000256" key="1">
    <source>
        <dbReference type="SAM" id="MobiDB-lite"/>
    </source>
</evidence>
<proteinExistence type="predicted"/>
<keyword evidence="2" id="KW-0812">Transmembrane</keyword>
<dbReference type="Pfam" id="PF00240">
    <property type="entry name" value="ubiquitin"/>
    <property type="match status" value="1"/>
</dbReference>
<dbReference type="AlphaFoldDB" id="A0A8S4N1K1"/>
<evidence type="ECO:0000259" key="3">
    <source>
        <dbReference type="PROSITE" id="PS50053"/>
    </source>
</evidence>
<comment type="caution">
    <text evidence="4">The sequence shown here is derived from an EMBL/GenBank/DDBJ whole genome shotgun (WGS) entry which is preliminary data.</text>
</comment>
<dbReference type="PANTHER" id="PTHR14557:SF5">
    <property type="entry name" value="UBIQUITIN-LIKE DOMAIN-CONTAINING PROTEIN"/>
    <property type="match status" value="1"/>
</dbReference>
<keyword evidence="2" id="KW-1133">Transmembrane helix</keyword>
<feature type="compositionally biased region" description="Polar residues" evidence="1">
    <location>
        <begin position="218"/>
        <end position="254"/>
    </location>
</feature>
<dbReference type="EMBL" id="CAIIXF020000001">
    <property type="protein sequence ID" value="CAH1775185.1"/>
    <property type="molecule type" value="Genomic_DNA"/>
</dbReference>
<feature type="region of interest" description="Disordered" evidence="1">
    <location>
        <begin position="81"/>
        <end position="108"/>
    </location>
</feature>
<dbReference type="SMART" id="SM00213">
    <property type="entry name" value="UBQ"/>
    <property type="match status" value="1"/>
</dbReference>
<keyword evidence="5" id="KW-1185">Reference proteome</keyword>
<feature type="domain" description="Ubiquitin-like" evidence="3">
    <location>
        <begin position="265"/>
        <end position="333"/>
    </location>
</feature>
<dbReference type="InterPro" id="IPR040352">
    <property type="entry name" value="TMUB1/2"/>
</dbReference>
<dbReference type="OrthoDB" id="161999at2759"/>
<dbReference type="CDD" id="cd17057">
    <property type="entry name" value="Ubl_TMUB1_like"/>
    <property type="match status" value="1"/>
</dbReference>
<dbReference type="GO" id="GO:0036503">
    <property type="term" value="P:ERAD pathway"/>
    <property type="evidence" value="ECO:0007669"/>
    <property type="project" value="InterPro"/>
</dbReference>
<feature type="compositionally biased region" description="Basic and acidic residues" evidence="1">
    <location>
        <begin position="133"/>
        <end position="153"/>
    </location>
</feature>
<gene>
    <name evidence="4" type="ORF">OFUS_LOCUS2520</name>
</gene>
<dbReference type="InterPro" id="IPR029071">
    <property type="entry name" value="Ubiquitin-like_domsf"/>
</dbReference>